<reference evidence="1" key="1">
    <citation type="journal article" date="2017" name="Appl. Environ. Microbiol.">
        <title>Molecular characterization of an Endozoicomonas-like organism causing infection in king scallop Pecten maximus L.</title>
        <authorList>
            <person name="Cano I."/>
            <person name="van Aerle R."/>
            <person name="Ross S."/>
            <person name="Verner-Jeffreys D.W."/>
            <person name="Paley R.K."/>
            <person name="Rimmer G."/>
            <person name="Ryder D."/>
            <person name="Hooper P."/>
            <person name="Stone D."/>
            <person name="Feist S.W."/>
        </authorList>
    </citation>
    <scope>NUCLEOTIDE SEQUENCE</scope>
</reference>
<comment type="caution">
    <text evidence="1">The sequence shown here is derived from an EMBL/GenBank/DDBJ whole genome shotgun (WGS) entry which is preliminary data.</text>
</comment>
<gene>
    <name evidence="1" type="ORF">CI610_02938</name>
</gene>
<proteinExistence type="predicted"/>
<dbReference type="AlphaFoldDB" id="A0A2H9T4J4"/>
<dbReference type="EMBL" id="NSIT01000255">
    <property type="protein sequence ID" value="PJE78132.1"/>
    <property type="molecule type" value="Genomic_DNA"/>
</dbReference>
<accession>A0A2H9T4J4</accession>
<evidence type="ECO:0000313" key="1">
    <source>
        <dbReference type="EMBL" id="PJE78132.1"/>
    </source>
</evidence>
<protein>
    <submittedName>
        <fullName evidence="1">Uncharacterized protein</fullName>
    </submittedName>
</protein>
<name>A0A2H9T4J4_9ZZZZ</name>
<sequence length="72" mass="8338">MDKAQPDKVDRSRYLARNNYAFQIFFIFFVQVTTMKSDNSVEELQAIPAEDLKTISVEDLKTIPIEDLKTIP</sequence>
<organism evidence="1">
    <name type="scientific">invertebrate metagenome</name>
    <dbReference type="NCBI Taxonomy" id="1711999"/>
    <lineage>
        <taxon>unclassified sequences</taxon>
        <taxon>metagenomes</taxon>
        <taxon>organismal metagenomes</taxon>
    </lineage>
</organism>